<accession>A0ABN6XIE7</accession>
<evidence type="ECO:0000256" key="4">
    <source>
        <dbReference type="SAM" id="MobiDB-lite"/>
    </source>
</evidence>
<feature type="chain" id="PRO_5045197265" evidence="5">
    <location>
        <begin position="23"/>
        <end position="340"/>
    </location>
</feature>
<dbReference type="PROSITE" id="PS51257">
    <property type="entry name" value="PROKAR_LIPOPROTEIN"/>
    <property type="match status" value="1"/>
</dbReference>
<sequence length="340" mass="35309">MTFPRKSVAAVAAALAITGLLAGCSGSSPSPQSSSGGGSDSDSGPSKDNPVAITVGTLPAGDYAPLYIAQQEGYFEDEGLDVTIETIAGGAVGVTQLVSGELQFTSATWANVLAAVSQGLELQVVREGTNAGKEGINGVIVAEDSGINSPKDLKGKTLSVNTLQSATEVQLRDCLATAGLKPGDYELVEVPFPEVGAAVSQGRIAGGLVPEPFITIGKSQGLKSIMSPSTCNDRQSKSPLITWNTATAYAQENPGVVAAFVRAMDKATQMAIDDPDSVREILPTFTTLTPELAKAITLPNFVEDGTPNLKGAKLTMDLMVEYKLLDKPLDDLSKYAWKGE</sequence>
<keyword evidence="8" id="KW-1185">Reference proteome</keyword>
<reference evidence="8" key="1">
    <citation type="journal article" date="2019" name="Int. J. Syst. Evol. Microbiol.">
        <title>The Global Catalogue of Microorganisms (GCM) 10K type strain sequencing project: providing services to taxonomists for standard genome sequencing and annotation.</title>
        <authorList>
            <consortium name="The Broad Institute Genomics Platform"/>
            <consortium name="The Broad Institute Genome Sequencing Center for Infectious Disease"/>
            <person name="Wu L."/>
            <person name="Ma J."/>
        </authorList>
    </citation>
    <scope>NUCLEOTIDE SEQUENCE [LARGE SCALE GENOMIC DNA]</scope>
    <source>
        <strain evidence="8">NBRC 108725</strain>
    </source>
</reference>
<dbReference type="PANTHER" id="PTHR30024:SF47">
    <property type="entry name" value="TAURINE-BINDING PERIPLASMIC PROTEIN"/>
    <property type="match status" value="1"/>
</dbReference>
<dbReference type="Gene3D" id="3.40.190.10">
    <property type="entry name" value="Periplasmic binding protein-like II"/>
    <property type="match status" value="2"/>
</dbReference>
<organism evidence="7 8">
    <name type="scientific">Naasia aerilata</name>
    <dbReference type="NCBI Taxonomy" id="1162966"/>
    <lineage>
        <taxon>Bacteria</taxon>
        <taxon>Bacillati</taxon>
        <taxon>Actinomycetota</taxon>
        <taxon>Actinomycetes</taxon>
        <taxon>Micrococcales</taxon>
        <taxon>Microbacteriaceae</taxon>
        <taxon>Naasia</taxon>
    </lineage>
</organism>
<evidence type="ECO:0000313" key="8">
    <source>
        <dbReference type="Proteomes" id="UP001321498"/>
    </source>
</evidence>
<dbReference type="Pfam" id="PF09084">
    <property type="entry name" value="NMT1"/>
    <property type="match status" value="1"/>
</dbReference>
<keyword evidence="3 5" id="KW-0732">Signal</keyword>
<evidence type="ECO:0000313" key="7">
    <source>
        <dbReference type="EMBL" id="BDZ44644.1"/>
    </source>
</evidence>
<dbReference type="InterPro" id="IPR015168">
    <property type="entry name" value="SsuA/THI5"/>
</dbReference>
<dbReference type="RefSeq" id="WP_286278082.1">
    <property type="nucleotide sequence ID" value="NZ_AP027731.1"/>
</dbReference>
<evidence type="ECO:0000256" key="2">
    <source>
        <dbReference type="ARBA" id="ARBA00010742"/>
    </source>
</evidence>
<name>A0ABN6XIE7_9MICO</name>
<dbReference type="PANTHER" id="PTHR30024">
    <property type="entry name" value="ALIPHATIC SULFONATES-BINDING PROTEIN-RELATED"/>
    <property type="match status" value="1"/>
</dbReference>
<proteinExistence type="inferred from homology"/>
<feature type="region of interest" description="Disordered" evidence="4">
    <location>
        <begin position="25"/>
        <end position="54"/>
    </location>
</feature>
<evidence type="ECO:0000259" key="6">
    <source>
        <dbReference type="Pfam" id="PF09084"/>
    </source>
</evidence>
<comment type="subcellular location">
    <subcellularLocation>
        <location evidence="1">Periplasm</location>
    </subcellularLocation>
</comment>
<dbReference type="SUPFAM" id="SSF53850">
    <property type="entry name" value="Periplasmic binding protein-like II"/>
    <property type="match status" value="1"/>
</dbReference>
<feature type="signal peptide" evidence="5">
    <location>
        <begin position="1"/>
        <end position="22"/>
    </location>
</feature>
<evidence type="ECO:0000256" key="5">
    <source>
        <dbReference type="SAM" id="SignalP"/>
    </source>
</evidence>
<feature type="compositionally biased region" description="Low complexity" evidence="4">
    <location>
        <begin position="25"/>
        <end position="46"/>
    </location>
</feature>
<comment type="similarity">
    <text evidence="2">Belongs to the bacterial solute-binding protein SsuA/TauA family.</text>
</comment>
<protein>
    <submittedName>
        <fullName evidence="7">Sulfonate ABC transporter substrate-binding protein</fullName>
    </submittedName>
</protein>
<gene>
    <name evidence="7" type="primary">ssuA</name>
    <name evidence="7" type="ORF">GCM10025866_05530</name>
</gene>
<evidence type="ECO:0000256" key="1">
    <source>
        <dbReference type="ARBA" id="ARBA00004418"/>
    </source>
</evidence>
<feature type="domain" description="SsuA/THI5-like" evidence="6">
    <location>
        <begin position="62"/>
        <end position="276"/>
    </location>
</feature>
<evidence type="ECO:0000256" key="3">
    <source>
        <dbReference type="ARBA" id="ARBA00022729"/>
    </source>
</evidence>
<dbReference type="Proteomes" id="UP001321498">
    <property type="component" value="Chromosome"/>
</dbReference>
<dbReference type="EMBL" id="AP027731">
    <property type="protein sequence ID" value="BDZ44644.1"/>
    <property type="molecule type" value="Genomic_DNA"/>
</dbReference>